<feature type="domain" description="ORC1/DEAH AAA+ ATPase" evidence="1">
    <location>
        <begin position="24"/>
        <end position="170"/>
    </location>
</feature>
<protein>
    <submittedName>
        <fullName evidence="2">ATP-binding protein</fullName>
    </submittedName>
</protein>
<evidence type="ECO:0000313" key="3">
    <source>
        <dbReference type="Proteomes" id="UP000655208"/>
    </source>
</evidence>
<dbReference type="Gene3D" id="3.40.50.300">
    <property type="entry name" value="P-loop containing nucleotide triphosphate hydrolases"/>
    <property type="match status" value="1"/>
</dbReference>
<dbReference type="GO" id="GO:0005524">
    <property type="term" value="F:ATP binding"/>
    <property type="evidence" value="ECO:0007669"/>
    <property type="project" value="UniProtKB-KW"/>
</dbReference>
<evidence type="ECO:0000313" key="2">
    <source>
        <dbReference type="EMBL" id="GGM16194.1"/>
    </source>
</evidence>
<dbReference type="AlphaFoldDB" id="A0A917TAC7"/>
<reference evidence="2" key="1">
    <citation type="journal article" date="2014" name="Int. J. Syst. Evol. Microbiol.">
        <title>Complete genome sequence of Corynebacterium casei LMG S-19264T (=DSM 44701T), isolated from a smear-ripened cheese.</title>
        <authorList>
            <consortium name="US DOE Joint Genome Institute (JGI-PGF)"/>
            <person name="Walter F."/>
            <person name="Albersmeier A."/>
            <person name="Kalinowski J."/>
            <person name="Ruckert C."/>
        </authorList>
    </citation>
    <scope>NUCLEOTIDE SEQUENCE</scope>
    <source>
        <strain evidence="2">CGMCC 4.7308</strain>
    </source>
</reference>
<keyword evidence="2" id="KW-0547">Nucleotide-binding</keyword>
<dbReference type="PANTHER" id="PTHR35894:SF1">
    <property type="entry name" value="PHOSPHORIBULOKINASE _ URIDINE KINASE FAMILY"/>
    <property type="match status" value="1"/>
</dbReference>
<dbReference type="SUPFAM" id="SSF52540">
    <property type="entry name" value="P-loop containing nucleoside triphosphate hydrolases"/>
    <property type="match status" value="1"/>
</dbReference>
<comment type="caution">
    <text evidence="2">The sequence shown here is derived from an EMBL/GenBank/DDBJ whole genome shotgun (WGS) entry which is preliminary data.</text>
</comment>
<organism evidence="2 3">
    <name type="scientific">Nakamurella endophytica</name>
    <dbReference type="NCBI Taxonomy" id="1748367"/>
    <lineage>
        <taxon>Bacteria</taxon>
        <taxon>Bacillati</taxon>
        <taxon>Actinomycetota</taxon>
        <taxon>Actinomycetes</taxon>
        <taxon>Nakamurellales</taxon>
        <taxon>Nakamurellaceae</taxon>
        <taxon>Nakamurella</taxon>
    </lineage>
</organism>
<dbReference type="Proteomes" id="UP000655208">
    <property type="component" value="Unassembled WGS sequence"/>
</dbReference>
<dbReference type="EMBL" id="BMNA01000015">
    <property type="protein sequence ID" value="GGM16194.1"/>
    <property type="molecule type" value="Genomic_DNA"/>
</dbReference>
<dbReference type="InterPro" id="IPR052026">
    <property type="entry name" value="ExeA_AAA_ATPase_DNA-bind"/>
</dbReference>
<accession>A0A917TAC7</accession>
<gene>
    <name evidence="2" type="ORF">GCM10011594_40250</name>
</gene>
<name>A0A917TAC7_9ACTN</name>
<dbReference type="Pfam" id="PF13401">
    <property type="entry name" value="AAA_22"/>
    <property type="match status" value="1"/>
</dbReference>
<dbReference type="RefSeq" id="WP_188944656.1">
    <property type="nucleotide sequence ID" value="NZ_BMNA01000015.1"/>
</dbReference>
<dbReference type="PANTHER" id="PTHR35894">
    <property type="entry name" value="GENERAL SECRETION PATHWAY PROTEIN A-RELATED"/>
    <property type="match status" value="1"/>
</dbReference>
<keyword evidence="3" id="KW-1185">Reference proteome</keyword>
<dbReference type="GO" id="GO:0016887">
    <property type="term" value="F:ATP hydrolysis activity"/>
    <property type="evidence" value="ECO:0007669"/>
    <property type="project" value="InterPro"/>
</dbReference>
<dbReference type="InterPro" id="IPR027417">
    <property type="entry name" value="P-loop_NTPase"/>
</dbReference>
<sequence>MTGPLITREHRRFIEFADTVRTAGYIGVCYGPPGVGKTVSARSYAAADDWDQWIQHRSGKDHCLPEAIDQARTVLWTPYLTTTPRSLQDDVHHLCDQLSWAVHTRDAADIDLDIADSDLYPVRRPEYTELLIVDEADRLRTTGLEQLRDHYDRTGTAVIFIGMPGLERRLARYPQLYSRIGFAHEYRPLADQDLVAVLDAYWASLDKHLDPDRPDDLAAVAAVRRITGGNFRLIERLFGQIRRVLDINDVHTITTEVIDTARGALIVGA</sequence>
<reference evidence="2" key="2">
    <citation type="submission" date="2020-09" db="EMBL/GenBank/DDBJ databases">
        <authorList>
            <person name="Sun Q."/>
            <person name="Zhou Y."/>
        </authorList>
    </citation>
    <scope>NUCLEOTIDE SEQUENCE</scope>
    <source>
        <strain evidence="2">CGMCC 4.7308</strain>
    </source>
</reference>
<keyword evidence="2" id="KW-0067">ATP-binding</keyword>
<evidence type="ECO:0000259" key="1">
    <source>
        <dbReference type="Pfam" id="PF13401"/>
    </source>
</evidence>
<dbReference type="InterPro" id="IPR049945">
    <property type="entry name" value="AAA_22"/>
</dbReference>
<proteinExistence type="predicted"/>